<keyword evidence="3 6" id="KW-0812">Transmembrane</keyword>
<keyword evidence="4 6" id="KW-1133">Transmembrane helix</keyword>
<evidence type="ECO:0000256" key="2">
    <source>
        <dbReference type="ARBA" id="ARBA00022448"/>
    </source>
</evidence>
<dbReference type="InterPro" id="IPR020846">
    <property type="entry name" value="MFS_dom"/>
</dbReference>
<keyword evidence="9" id="KW-1185">Reference proteome</keyword>
<gene>
    <name evidence="8" type="ORF">ACFQAV_09040</name>
</gene>
<evidence type="ECO:0000256" key="3">
    <source>
        <dbReference type="ARBA" id="ARBA00022692"/>
    </source>
</evidence>
<dbReference type="Pfam" id="PF11700">
    <property type="entry name" value="ATG22"/>
    <property type="match status" value="1"/>
</dbReference>
<evidence type="ECO:0000256" key="5">
    <source>
        <dbReference type="ARBA" id="ARBA00023136"/>
    </source>
</evidence>
<feature type="transmembrane region" description="Helical" evidence="6">
    <location>
        <begin position="82"/>
        <end position="100"/>
    </location>
</feature>
<feature type="transmembrane region" description="Helical" evidence="6">
    <location>
        <begin position="270"/>
        <end position="290"/>
    </location>
</feature>
<feature type="transmembrane region" description="Helical" evidence="6">
    <location>
        <begin position="299"/>
        <end position="317"/>
    </location>
</feature>
<evidence type="ECO:0000256" key="1">
    <source>
        <dbReference type="ARBA" id="ARBA00004651"/>
    </source>
</evidence>
<proteinExistence type="predicted"/>
<dbReference type="PROSITE" id="PS50850">
    <property type="entry name" value="MFS"/>
    <property type="match status" value="1"/>
</dbReference>
<feature type="transmembrane region" description="Helical" evidence="6">
    <location>
        <begin position="386"/>
        <end position="407"/>
    </location>
</feature>
<comment type="caution">
    <text evidence="8">The sequence shown here is derived from an EMBL/GenBank/DDBJ whole genome shotgun (WGS) entry which is preliminary data.</text>
</comment>
<accession>A0ABW1RLW4</accession>
<evidence type="ECO:0000259" key="7">
    <source>
        <dbReference type="PROSITE" id="PS50850"/>
    </source>
</evidence>
<feature type="transmembrane region" description="Helical" evidence="6">
    <location>
        <begin position="53"/>
        <end position="75"/>
    </location>
</feature>
<feature type="domain" description="Major facilitator superfamily (MFS) profile" evidence="7">
    <location>
        <begin position="233"/>
        <end position="418"/>
    </location>
</feature>
<feature type="transmembrane region" description="Helical" evidence="6">
    <location>
        <begin position="106"/>
        <end position="126"/>
    </location>
</feature>
<feature type="transmembrane region" description="Helical" evidence="6">
    <location>
        <begin position="147"/>
        <end position="166"/>
    </location>
</feature>
<dbReference type="InterPro" id="IPR024671">
    <property type="entry name" value="Atg22-like"/>
</dbReference>
<feature type="transmembrane region" description="Helical" evidence="6">
    <location>
        <begin position="178"/>
        <end position="197"/>
    </location>
</feature>
<evidence type="ECO:0000256" key="4">
    <source>
        <dbReference type="ARBA" id="ARBA00022989"/>
    </source>
</evidence>
<feature type="transmembrane region" description="Helical" evidence="6">
    <location>
        <begin position="12"/>
        <end position="33"/>
    </location>
</feature>
<organism evidence="8 9">
    <name type="scientific">Companilactobacillus huachuanensis</name>
    <dbReference type="NCBI Taxonomy" id="2559914"/>
    <lineage>
        <taxon>Bacteria</taxon>
        <taxon>Bacillati</taxon>
        <taxon>Bacillota</taxon>
        <taxon>Bacilli</taxon>
        <taxon>Lactobacillales</taxon>
        <taxon>Lactobacillaceae</taxon>
        <taxon>Companilactobacillus</taxon>
    </lineage>
</organism>
<evidence type="ECO:0000313" key="8">
    <source>
        <dbReference type="EMBL" id="MFC6176985.1"/>
    </source>
</evidence>
<dbReference type="PANTHER" id="PTHR23519:SF1">
    <property type="entry name" value="AUTOPHAGY-RELATED PROTEIN 22"/>
    <property type="match status" value="1"/>
</dbReference>
<dbReference type="InterPro" id="IPR050495">
    <property type="entry name" value="ATG22/LtaA_families"/>
</dbReference>
<dbReference type="SUPFAM" id="SSF103473">
    <property type="entry name" value="MFS general substrate transporter"/>
    <property type="match status" value="1"/>
</dbReference>
<dbReference type="PANTHER" id="PTHR23519">
    <property type="entry name" value="AUTOPHAGY-RELATED PROTEIN 22"/>
    <property type="match status" value="1"/>
</dbReference>
<dbReference type="InterPro" id="IPR036259">
    <property type="entry name" value="MFS_trans_sf"/>
</dbReference>
<protein>
    <submittedName>
        <fullName evidence="8">MFS transporter</fullName>
    </submittedName>
</protein>
<dbReference type="EMBL" id="JBHSSF010000020">
    <property type="protein sequence ID" value="MFC6176985.1"/>
    <property type="molecule type" value="Genomic_DNA"/>
</dbReference>
<evidence type="ECO:0000313" key="9">
    <source>
        <dbReference type="Proteomes" id="UP001596288"/>
    </source>
</evidence>
<keyword evidence="2" id="KW-0813">Transport</keyword>
<sequence>MRINKEQWSWIFYDWANSAYGIIVTTAVLPIYFKSIAQTQHVSAAGSTAIWGYANSFSTLLVSLLAPFLGALADYPHFKKKMLNIFCWLGIVMTFGLAMVPADQWQWLLVVYVFSAIGYSASNLYYDSFLIDVADDKDMNRISTHGYAYGYLGGVIAFIFFLILQLTSGFGKLDGTGIARWSFVIAAVWWIIFYIPLQKNVQQKFSVSSNSAPLADSFKRVIQTLHHIKQYKKVAWFLVAYFFYIDGVDTIFTMATAIGMDIGIKTNELMIVMLVVQLVAFPFSIFFGWLADKTSTRKGILLGISVYFIICLYALNLKTSRDFWILALLVGTSQGGLQALSRSYFGKIIPKKSGSEFYGFYNILGKFSAVMGPFIVAIVTQMTGQSTIGAASISVLFLIGLIIFTILPRITANKKIVD</sequence>
<name>A0ABW1RLW4_9LACO</name>
<feature type="transmembrane region" description="Helical" evidence="6">
    <location>
        <begin position="234"/>
        <end position="258"/>
    </location>
</feature>
<keyword evidence="5 6" id="KW-0472">Membrane</keyword>
<feature type="transmembrane region" description="Helical" evidence="6">
    <location>
        <begin position="323"/>
        <end position="345"/>
    </location>
</feature>
<evidence type="ECO:0000256" key="6">
    <source>
        <dbReference type="SAM" id="Phobius"/>
    </source>
</evidence>
<dbReference type="RefSeq" id="WP_137610612.1">
    <property type="nucleotide sequence ID" value="NZ_BJDF01000003.1"/>
</dbReference>
<comment type="subcellular location">
    <subcellularLocation>
        <location evidence="1">Cell membrane</location>
        <topology evidence="1">Multi-pass membrane protein</topology>
    </subcellularLocation>
</comment>
<feature type="transmembrane region" description="Helical" evidence="6">
    <location>
        <begin position="357"/>
        <end position="380"/>
    </location>
</feature>
<dbReference type="Gene3D" id="1.20.1250.20">
    <property type="entry name" value="MFS general substrate transporter like domains"/>
    <property type="match status" value="2"/>
</dbReference>
<dbReference type="Proteomes" id="UP001596288">
    <property type="component" value="Unassembled WGS sequence"/>
</dbReference>
<reference evidence="9" key="1">
    <citation type="journal article" date="2019" name="Int. J. Syst. Evol. Microbiol.">
        <title>The Global Catalogue of Microorganisms (GCM) 10K type strain sequencing project: providing services to taxonomists for standard genome sequencing and annotation.</title>
        <authorList>
            <consortium name="The Broad Institute Genomics Platform"/>
            <consortium name="The Broad Institute Genome Sequencing Center for Infectious Disease"/>
            <person name="Wu L."/>
            <person name="Ma J."/>
        </authorList>
    </citation>
    <scope>NUCLEOTIDE SEQUENCE [LARGE SCALE GENOMIC DNA]</scope>
    <source>
        <strain evidence="9">CCM 8927</strain>
    </source>
</reference>